<dbReference type="InterPro" id="IPR017733">
    <property type="entry name" value="OmpA-like_dom_proteobacteria"/>
</dbReference>
<dbReference type="NCBIfam" id="TIGR03350">
    <property type="entry name" value="type_VI_ompA"/>
    <property type="match status" value="1"/>
</dbReference>
<evidence type="ECO:0000313" key="4">
    <source>
        <dbReference type="EMBL" id="RVT98815.1"/>
    </source>
</evidence>
<dbReference type="Pfam" id="PF00691">
    <property type="entry name" value="OmpA"/>
    <property type="match status" value="1"/>
</dbReference>
<dbReference type="NCBIfam" id="TIGR03349">
    <property type="entry name" value="IV_VI_DotU"/>
    <property type="match status" value="1"/>
</dbReference>
<dbReference type="InterPro" id="IPR006665">
    <property type="entry name" value="OmpA-like"/>
</dbReference>
<dbReference type="OrthoDB" id="345640at2"/>
<dbReference type="NCBIfam" id="NF038228">
    <property type="entry name" value="IcmH_DotU_IVB"/>
    <property type="match status" value="1"/>
</dbReference>
<feature type="region of interest" description="Disordered" evidence="2">
    <location>
        <begin position="298"/>
        <end position="328"/>
    </location>
</feature>
<comment type="caution">
    <text evidence="4">The sequence shown here is derived from an EMBL/GenBank/DDBJ whole genome shotgun (WGS) entry which is preliminary data.</text>
</comment>
<evidence type="ECO:0000256" key="1">
    <source>
        <dbReference type="PROSITE-ProRule" id="PRU00473"/>
    </source>
</evidence>
<proteinExistence type="predicted"/>
<dbReference type="CDD" id="cd07185">
    <property type="entry name" value="OmpA_C-like"/>
    <property type="match status" value="1"/>
</dbReference>
<dbReference type="InterPro" id="IPR038522">
    <property type="entry name" value="T4/T6SS_DotU_sf"/>
</dbReference>
<dbReference type="Pfam" id="PF09850">
    <property type="entry name" value="DotU"/>
    <property type="match status" value="1"/>
</dbReference>
<evidence type="ECO:0000313" key="5">
    <source>
        <dbReference type="Proteomes" id="UP000282957"/>
    </source>
</evidence>
<dbReference type="GO" id="GO:0016020">
    <property type="term" value="C:membrane"/>
    <property type="evidence" value="ECO:0007669"/>
    <property type="project" value="UniProtKB-UniRule"/>
</dbReference>
<keyword evidence="5" id="KW-1185">Reference proteome</keyword>
<dbReference type="EMBL" id="SACL01000001">
    <property type="protein sequence ID" value="RVT98815.1"/>
    <property type="molecule type" value="Genomic_DNA"/>
</dbReference>
<keyword evidence="1" id="KW-0472">Membrane</keyword>
<dbReference type="InterPro" id="IPR017732">
    <property type="entry name" value="T4/T6SS_DotU"/>
</dbReference>
<dbReference type="PANTHER" id="PTHR38033">
    <property type="entry name" value="MEMBRANE PROTEIN-RELATED"/>
    <property type="match status" value="1"/>
</dbReference>
<feature type="compositionally biased region" description="Pro residues" evidence="2">
    <location>
        <begin position="306"/>
        <end position="327"/>
    </location>
</feature>
<reference evidence="4 5" key="1">
    <citation type="submission" date="2019-01" db="EMBL/GenBank/DDBJ databases">
        <authorList>
            <person name="Chen W.-M."/>
        </authorList>
    </citation>
    <scope>NUCLEOTIDE SEQUENCE [LARGE SCALE GENOMIC DNA]</scope>
    <source>
        <strain evidence="4 5">CCP-6</strain>
    </source>
</reference>
<organism evidence="4 5">
    <name type="scientific">Rhodovarius crocodyli</name>
    <dbReference type="NCBI Taxonomy" id="1979269"/>
    <lineage>
        <taxon>Bacteria</taxon>
        <taxon>Pseudomonadati</taxon>
        <taxon>Pseudomonadota</taxon>
        <taxon>Alphaproteobacteria</taxon>
        <taxon>Acetobacterales</taxon>
        <taxon>Roseomonadaceae</taxon>
        <taxon>Rhodovarius</taxon>
    </lineage>
</organism>
<evidence type="ECO:0000259" key="3">
    <source>
        <dbReference type="PROSITE" id="PS51123"/>
    </source>
</evidence>
<feature type="region of interest" description="Disordered" evidence="2">
    <location>
        <begin position="438"/>
        <end position="461"/>
    </location>
</feature>
<feature type="compositionally biased region" description="Acidic residues" evidence="2">
    <location>
        <begin position="1"/>
        <end position="11"/>
    </location>
</feature>
<sequence length="473" mass="50743">MSDNPFDEEGDADKTVVGRQGIPARDPGQGLHSMGTPPPRPMAQQPMAPPPPSGPAPRLGGEAGLVPLVGIVPLAAAAAPLLEILSRLVQAGPNASINANELRERTMRALRQFEADATGVGATAEDIRAAHYVICAALDDVVLGTNWGATSAWASHSLVSTLHGEVRSGERVFDLLGNMQKDPGRFRGALEVMYLAISLGLQGKYRLMQRGPAELERVREGLYELLRQLRGEYERELSPRWRGVDAPHRGPSRQVPGWVGLVLAAFLLGGGWYYVASSLSASSEDLYERMAALPPGALPAIDRSAPPVPPAPPPPPPPPPPNTPPRPDALATMRQFLAPEIQQNLVTVEGDAQRILVRIKGAGMFPSASATLDPRFHDLMRRIGEALKIEPGRVQVLGHSDNQPIRSARFPTNFALSQARAEAAMAMIVAANGQPQRFTAQGKADSDPVASNATAEGREQNRRIEVVLLREAR</sequence>
<dbReference type="InterPro" id="IPR036737">
    <property type="entry name" value="OmpA-like_sf"/>
</dbReference>
<dbReference type="AlphaFoldDB" id="A0A437MMF2"/>
<dbReference type="Gene3D" id="1.25.40.590">
    <property type="entry name" value="Type IV / VI secretion system, DotU"/>
    <property type="match status" value="1"/>
</dbReference>
<dbReference type="SUPFAM" id="SSF103088">
    <property type="entry name" value="OmpA-like"/>
    <property type="match status" value="1"/>
</dbReference>
<dbReference type="Gene3D" id="3.30.1330.60">
    <property type="entry name" value="OmpA-like domain"/>
    <property type="match status" value="1"/>
</dbReference>
<protein>
    <submittedName>
        <fullName evidence="4">Type VI secretion system protein TssL</fullName>
    </submittedName>
</protein>
<feature type="compositionally biased region" description="Pro residues" evidence="2">
    <location>
        <begin position="36"/>
        <end position="55"/>
    </location>
</feature>
<name>A0A437MMF2_9PROT</name>
<dbReference type="Proteomes" id="UP000282957">
    <property type="component" value="Unassembled WGS sequence"/>
</dbReference>
<feature type="domain" description="OmpA-like" evidence="3">
    <location>
        <begin position="352"/>
        <end position="472"/>
    </location>
</feature>
<dbReference type="PANTHER" id="PTHR38033:SF1">
    <property type="entry name" value="DOTU FAMILY TYPE IV_VI SECRETION SYSTEM PROTEIN"/>
    <property type="match status" value="1"/>
</dbReference>
<accession>A0A437MMF2</accession>
<gene>
    <name evidence="4" type="primary">tssL</name>
    <name evidence="4" type="ORF">EOD42_01510</name>
</gene>
<dbReference type="PROSITE" id="PS51123">
    <property type="entry name" value="OMPA_2"/>
    <property type="match status" value="1"/>
</dbReference>
<feature type="region of interest" description="Disordered" evidence="2">
    <location>
        <begin position="1"/>
        <end position="59"/>
    </location>
</feature>
<dbReference type="RefSeq" id="WP_127785286.1">
    <property type="nucleotide sequence ID" value="NZ_SACL01000001.1"/>
</dbReference>
<evidence type="ECO:0000256" key="2">
    <source>
        <dbReference type="SAM" id="MobiDB-lite"/>
    </source>
</evidence>